<dbReference type="GO" id="GO:0016787">
    <property type="term" value="F:hydrolase activity"/>
    <property type="evidence" value="ECO:0007669"/>
    <property type="project" value="UniProtKB-KW"/>
</dbReference>
<dbReference type="GO" id="GO:0004519">
    <property type="term" value="F:endonuclease activity"/>
    <property type="evidence" value="ECO:0007669"/>
    <property type="project" value="UniProtKB-KW"/>
</dbReference>
<dbReference type="PANTHER" id="PTHR42648:SF11">
    <property type="entry name" value="TRANSPOSON TY4-P GAG-POL POLYPROTEIN"/>
    <property type="match status" value="1"/>
</dbReference>
<keyword evidence="2" id="KW-0479">Metal-binding</keyword>
<keyword evidence="8" id="KW-0548">Nucleotidyltransferase</keyword>
<accession>A0AAP0LBC8</accession>
<dbReference type="InterPro" id="IPR012337">
    <property type="entry name" value="RNaseH-like_sf"/>
</dbReference>
<keyword evidence="8" id="KW-0808">Transferase</keyword>
<evidence type="ECO:0000256" key="4">
    <source>
        <dbReference type="ARBA" id="ARBA00022801"/>
    </source>
</evidence>
<evidence type="ECO:0000256" key="2">
    <source>
        <dbReference type="ARBA" id="ARBA00022723"/>
    </source>
</evidence>
<proteinExistence type="predicted"/>
<dbReference type="GO" id="GO:0015074">
    <property type="term" value="P:DNA integration"/>
    <property type="evidence" value="ECO:0007669"/>
    <property type="project" value="UniProtKB-KW"/>
</dbReference>
<dbReference type="GO" id="GO:0006310">
    <property type="term" value="P:DNA recombination"/>
    <property type="evidence" value="ECO:0007669"/>
    <property type="project" value="UniProtKB-KW"/>
</dbReference>
<dbReference type="GO" id="GO:0003964">
    <property type="term" value="F:RNA-directed DNA polymerase activity"/>
    <property type="evidence" value="ECO:0007669"/>
    <property type="project" value="UniProtKB-KW"/>
</dbReference>
<reference evidence="10 11" key="1">
    <citation type="submission" date="2024-01" db="EMBL/GenBank/DDBJ databases">
        <title>Genome assemblies of Stephania.</title>
        <authorList>
            <person name="Yang L."/>
        </authorList>
    </citation>
    <scope>NUCLEOTIDE SEQUENCE [LARGE SCALE GENOMIC DNA]</scope>
    <source>
        <strain evidence="10">JXDWG</strain>
        <tissue evidence="10">Leaf</tissue>
    </source>
</reference>
<keyword evidence="7" id="KW-0695">RNA-directed DNA polymerase</keyword>
<name>A0AAP0LBC8_9MAGN</name>
<dbReference type="GO" id="GO:0003887">
    <property type="term" value="F:DNA-directed DNA polymerase activity"/>
    <property type="evidence" value="ECO:0007669"/>
    <property type="project" value="UniProtKB-KW"/>
</dbReference>
<evidence type="ECO:0000313" key="10">
    <source>
        <dbReference type="EMBL" id="KAK9167207.1"/>
    </source>
</evidence>
<evidence type="ECO:0000256" key="9">
    <source>
        <dbReference type="ARBA" id="ARBA00023172"/>
    </source>
</evidence>
<dbReference type="InterPro" id="IPR039537">
    <property type="entry name" value="Retrotran_Ty1/copia-like"/>
</dbReference>
<keyword evidence="9" id="KW-0233">DNA recombination</keyword>
<keyword evidence="5" id="KW-0460">Magnesium</keyword>
<dbReference type="GO" id="GO:0046872">
    <property type="term" value="F:metal ion binding"/>
    <property type="evidence" value="ECO:0007669"/>
    <property type="project" value="UniProtKB-KW"/>
</dbReference>
<comment type="caution">
    <text evidence="10">The sequence shown here is derived from an EMBL/GenBank/DDBJ whole genome shotgun (WGS) entry which is preliminary data.</text>
</comment>
<keyword evidence="1" id="KW-0540">Nuclease</keyword>
<evidence type="ECO:0000313" key="11">
    <source>
        <dbReference type="Proteomes" id="UP001419268"/>
    </source>
</evidence>
<evidence type="ECO:0000256" key="8">
    <source>
        <dbReference type="ARBA" id="ARBA00022932"/>
    </source>
</evidence>
<evidence type="ECO:0000256" key="1">
    <source>
        <dbReference type="ARBA" id="ARBA00022722"/>
    </source>
</evidence>
<evidence type="ECO:0008006" key="12">
    <source>
        <dbReference type="Google" id="ProtNLM"/>
    </source>
</evidence>
<dbReference type="SUPFAM" id="SSF53098">
    <property type="entry name" value="Ribonuclease H-like"/>
    <property type="match status" value="1"/>
</dbReference>
<dbReference type="GO" id="GO:0003676">
    <property type="term" value="F:nucleic acid binding"/>
    <property type="evidence" value="ECO:0007669"/>
    <property type="project" value="InterPro"/>
</dbReference>
<dbReference type="PANTHER" id="PTHR42648">
    <property type="entry name" value="TRANSPOSASE, PUTATIVE-RELATED"/>
    <property type="match status" value="1"/>
</dbReference>
<dbReference type="Gene3D" id="3.30.420.10">
    <property type="entry name" value="Ribonuclease H-like superfamily/Ribonuclease H"/>
    <property type="match status" value="1"/>
</dbReference>
<keyword evidence="6" id="KW-0229">DNA integration</keyword>
<dbReference type="EMBL" id="JBBNAG010000001">
    <property type="protein sequence ID" value="KAK9167207.1"/>
    <property type="molecule type" value="Genomic_DNA"/>
</dbReference>
<gene>
    <name evidence="10" type="ORF">Scep_002398</name>
</gene>
<keyword evidence="11" id="KW-1185">Reference proteome</keyword>
<dbReference type="InterPro" id="IPR036397">
    <property type="entry name" value="RNaseH_sf"/>
</dbReference>
<organism evidence="10 11">
    <name type="scientific">Stephania cephalantha</name>
    <dbReference type="NCBI Taxonomy" id="152367"/>
    <lineage>
        <taxon>Eukaryota</taxon>
        <taxon>Viridiplantae</taxon>
        <taxon>Streptophyta</taxon>
        <taxon>Embryophyta</taxon>
        <taxon>Tracheophyta</taxon>
        <taxon>Spermatophyta</taxon>
        <taxon>Magnoliopsida</taxon>
        <taxon>Ranunculales</taxon>
        <taxon>Menispermaceae</taxon>
        <taxon>Menispermoideae</taxon>
        <taxon>Cissampelideae</taxon>
        <taxon>Stephania</taxon>
    </lineage>
</organism>
<keyword evidence="4" id="KW-0378">Hydrolase</keyword>
<evidence type="ECO:0000256" key="3">
    <source>
        <dbReference type="ARBA" id="ARBA00022759"/>
    </source>
</evidence>
<keyword evidence="3" id="KW-0255">Endonuclease</keyword>
<evidence type="ECO:0000256" key="7">
    <source>
        <dbReference type="ARBA" id="ARBA00022918"/>
    </source>
</evidence>
<dbReference type="AlphaFoldDB" id="A0AAP0LBC8"/>
<evidence type="ECO:0000256" key="6">
    <source>
        <dbReference type="ARBA" id="ARBA00022908"/>
    </source>
</evidence>
<evidence type="ECO:0000256" key="5">
    <source>
        <dbReference type="ARBA" id="ARBA00022842"/>
    </source>
</evidence>
<protein>
    <recommendedName>
        <fullName evidence="12">Integrase catalytic domain-containing protein</fullName>
    </recommendedName>
</protein>
<keyword evidence="8" id="KW-0239">DNA-directed DNA polymerase</keyword>
<sequence length="112" mass="13047">MGCLELILSSYVKGVFMANKLESLSFRKLWRASKCLELIHVDLCGPMQTKTLVGSRYFLLFTDDFSRMSRVYFLESKSRLLKGFKSSKPWWRSYRNGAISKLFARDRGGEFL</sequence>
<dbReference type="Proteomes" id="UP001419268">
    <property type="component" value="Unassembled WGS sequence"/>
</dbReference>